<dbReference type="STRING" id="1424334.W822_06040"/>
<name>V8QW51_9BURK</name>
<evidence type="ECO:0000313" key="3">
    <source>
        <dbReference type="Proteomes" id="UP000018733"/>
    </source>
</evidence>
<gene>
    <name evidence="2" type="ORF">W822_06040</name>
</gene>
<feature type="domain" description="Beta-ketoacyl synthase-like N-terminal" evidence="1">
    <location>
        <begin position="37"/>
        <end position="245"/>
    </location>
</feature>
<organism evidence="2 3">
    <name type="scientific">Advenella kashmirensis W13003</name>
    <dbReference type="NCBI Taxonomy" id="1424334"/>
    <lineage>
        <taxon>Bacteria</taxon>
        <taxon>Pseudomonadati</taxon>
        <taxon>Pseudomonadota</taxon>
        <taxon>Betaproteobacteria</taxon>
        <taxon>Burkholderiales</taxon>
        <taxon>Alcaligenaceae</taxon>
    </lineage>
</organism>
<dbReference type="AlphaFoldDB" id="V8QW51"/>
<reference evidence="2 3" key="1">
    <citation type="journal article" date="2014" name="Genome Announc.">
        <title>Draft Genome Sequence of Advenella kashmirensis Strain W13003, a Polycyclic Aromatic Hydrocarbon-Degrading Bacterium.</title>
        <authorList>
            <person name="Wang X."/>
            <person name="Jin D."/>
            <person name="Zhou L."/>
            <person name="Wu L."/>
            <person name="An W."/>
            <person name="Zhao L."/>
        </authorList>
    </citation>
    <scope>NUCLEOTIDE SEQUENCE [LARGE SCALE GENOMIC DNA]</scope>
    <source>
        <strain evidence="2 3">W13003</strain>
    </source>
</reference>
<accession>V8QW51</accession>
<evidence type="ECO:0000313" key="2">
    <source>
        <dbReference type="EMBL" id="ETF03558.1"/>
    </source>
</evidence>
<dbReference type="EMBL" id="AYXT01000008">
    <property type="protein sequence ID" value="ETF03558.1"/>
    <property type="molecule type" value="Genomic_DNA"/>
</dbReference>
<dbReference type="OrthoDB" id="9798676at2"/>
<dbReference type="GO" id="GO:0016746">
    <property type="term" value="F:acyltransferase activity"/>
    <property type="evidence" value="ECO:0007669"/>
    <property type="project" value="InterPro"/>
</dbReference>
<dbReference type="PATRIC" id="fig|1424334.3.peg.1206"/>
<sequence>MFSFELTISEQHARAPGLSTATQWEQWLLASESQKQDMALSAASQEGPALDFLPAMQRRRLSPLSRLVFAAAWPILETCPQCPVVFSSRNGEINRSFQLLVQLARGEGVSPTSFGLSVHNAIAGQLAIHHENHAEQSAISAHEHGLENALLEAWLMLQDGADRVLVLYANDPLAAEYEVDIEREPFAFATALLVEKGTDWRLQRDDTVHTASVNAEGDIGVTARLLAGQDHWTTPTPRAPAGWTWTRRR</sequence>
<dbReference type="SUPFAM" id="SSF53901">
    <property type="entry name" value="Thiolase-like"/>
    <property type="match status" value="1"/>
</dbReference>
<dbReference type="InterPro" id="IPR016039">
    <property type="entry name" value="Thiolase-like"/>
</dbReference>
<dbReference type="HOGENOM" id="CLU_086378_0_0_4"/>
<comment type="caution">
    <text evidence="2">The sequence shown here is derived from an EMBL/GenBank/DDBJ whole genome shotgun (WGS) entry which is preliminary data.</text>
</comment>
<dbReference type="InterPro" id="IPR014030">
    <property type="entry name" value="Ketoacyl_synth_N"/>
</dbReference>
<dbReference type="Pfam" id="PF13723">
    <property type="entry name" value="Ketoacyl-synt_2"/>
    <property type="match status" value="1"/>
</dbReference>
<proteinExistence type="predicted"/>
<keyword evidence="3" id="KW-1185">Reference proteome</keyword>
<dbReference type="RefSeq" id="WP_024004202.1">
    <property type="nucleotide sequence ID" value="NZ_KI650979.1"/>
</dbReference>
<evidence type="ECO:0000259" key="1">
    <source>
        <dbReference type="Pfam" id="PF13723"/>
    </source>
</evidence>
<protein>
    <submittedName>
        <fullName evidence="2">3-oxoacyl-ACP synthase</fullName>
    </submittedName>
</protein>
<dbReference type="Proteomes" id="UP000018733">
    <property type="component" value="Unassembled WGS sequence"/>
</dbReference>
<dbReference type="eggNOG" id="ENOG502Z84A">
    <property type="taxonomic scope" value="Bacteria"/>
</dbReference>